<sequence length="141" mass="15754">MEFEYWACGLKWVNVSGAIILVSFLSWIDLRSFVPVCSFLKCPLLWLEGEVLGDFLEVLCVGFIFPHLLRGSLFGTAARILLCSVFDTCSLEFLLVIGSYARGPPVQPECSYLVDAFSKLLGYPDFSCILQVSHLSYIPVD</sequence>
<feature type="transmembrane region" description="Helical" evidence="1">
    <location>
        <begin position="12"/>
        <end position="30"/>
    </location>
</feature>
<comment type="caution">
    <text evidence="2">The sequence shown here is derived from an EMBL/GenBank/DDBJ whole genome shotgun (WGS) entry which is preliminary data.</text>
</comment>
<accession>A0AAV4Q318</accession>
<dbReference type="EMBL" id="BPLR01005370">
    <property type="protein sequence ID" value="GIY01803.1"/>
    <property type="molecule type" value="Genomic_DNA"/>
</dbReference>
<evidence type="ECO:0000313" key="2">
    <source>
        <dbReference type="EMBL" id="GIY01803.1"/>
    </source>
</evidence>
<evidence type="ECO:0000313" key="3">
    <source>
        <dbReference type="Proteomes" id="UP001054945"/>
    </source>
</evidence>
<dbReference type="Proteomes" id="UP001054945">
    <property type="component" value="Unassembled WGS sequence"/>
</dbReference>
<keyword evidence="1" id="KW-1133">Transmembrane helix</keyword>
<gene>
    <name evidence="2" type="ORF">CEXT_543191</name>
</gene>
<reference evidence="2 3" key="1">
    <citation type="submission" date="2021-06" db="EMBL/GenBank/DDBJ databases">
        <title>Caerostris extrusa draft genome.</title>
        <authorList>
            <person name="Kono N."/>
            <person name="Arakawa K."/>
        </authorList>
    </citation>
    <scope>NUCLEOTIDE SEQUENCE [LARGE SCALE GENOMIC DNA]</scope>
</reference>
<organism evidence="2 3">
    <name type="scientific">Caerostris extrusa</name>
    <name type="common">Bark spider</name>
    <name type="synonym">Caerostris bankana</name>
    <dbReference type="NCBI Taxonomy" id="172846"/>
    <lineage>
        <taxon>Eukaryota</taxon>
        <taxon>Metazoa</taxon>
        <taxon>Ecdysozoa</taxon>
        <taxon>Arthropoda</taxon>
        <taxon>Chelicerata</taxon>
        <taxon>Arachnida</taxon>
        <taxon>Araneae</taxon>
        <taxon>Araneomorphae</taxon>
        <taxon>Entelegynae</taxon>
        <taxon>Araneoidea</taxon>
        <taxon>Araneidae</taxon>
        <taxon>Caerostris</taxon>
    </lineage>
</organism>
<keyword evidence="1" id="KW-0472">Membrane</keyword>
<dbReference type="AlphaFoldDB" id="A0AAV4Q318"/>
<name>A0AAV4Q318_CAEEX</name>
<keyword evidence="1" id="KW-0812">Transmembrane</keyword>
<evidence type="ECO:0000256" key="1">
    <source>
        <dbReference type="SAM" id="Phobius"/>
    </source>
</evidence>
<protein>
    <submittedName>
        <fullName evidence="2">Uncharacterized protein</fullName>
    </submittedName>
</protein>
<keyword evidence="3" id="KW-1185">Reference proteome</keyword>
<proteinExistence type="predicted"/>